<dbReference type="RefSeq" id="WP_157305119.1">
    <property type="nucleotide sequence ID" value="NZ_WRXN01000001.1"/>
</dbReference>
<proteinExistence type="predicted"/>
<keyword evidence="2" id="KW-1185">Reference proteome</keyword>
<comment type="caution">
    <text evidence="1">The sequence shown here is derived from an EMBL/GenBank/DDBJ whole genome shotgun (WGS) entry which is preliminary data.</text>
</comment>
<accession>A0A7K1U045</accession>
<dbReference type="EMBL" id="WRXN01000001">
    <property type="protein sequence ID" value="MVT07739.1"/>
    <property type="molecule type" value="Genomic_DNA"/>
</dbReference>
<evidence type="ECO:0000313" key="1">
    <source>
        <dbReference type="EMBL" id="MVT07739.1"/>
    </source>
</evidence>
<dbReference type="SUPFAM" id="SSF53271">
    <property type="entry name" value="PRTase-like"/>
    <property type="match status" value="1"/>
</dbReference>
<dbReference type="AlphaFoldDB" id="A0A7K1U045"/>
<protein>
    <recommendedName>
        <fullName evidence="3">Phosphoribosyltransferase</fullName>
    </recommendedName>
</protein>
<evidence type="ECO:0008006" key="3">
    <source>
        <dbReference type="Google" id="ProtNLM"/>
    </source>
</evidence>
<reference evidence="1 2" key="1">
    <citation type="submission" date="2019-12" db="EMBL/GenBank/DDBJ databases">
        <title>Chitinophaga sp. strain ysch24 (GDMCC 1.1355), whole genome shotgun sequence.</title>
        <authorList>
            <person name="Zhang X."/>
        </authorList>
    </citation>
    <scope>NUCLEOTIDE SEQUENCE [LARGE SCALE GENOMIC DNA]</scope>
    <source>
        <strain evidence="2">ysch24</strain>
    </source>
</reference>
<organism evidence="1 2">
    <name type="scientific">Chitinophaga tropicalis</name>
    <dbReference type="NCBI Taxonomy" id="2683588"/>
    <lineage>
        <taxon>Bacteria</taxon>
        <taxon>Pseudomonadati</taxon>
        <taxon>Bacteroidota</taxon>
        <taxon>Chitinophagia</taxon>
        <taxon>Chitinophagales</taxon>
        <taxon>Chitinophagaceae</taxon>
        <taxon>Chitinophaga</taxon>
    </lineage>
</organism>
<dbReference type="CDD" id="cd06223">
    <property type="entry name" value="PRTases_typeI"/>
    <property type="match status" value="1"/>
</dbReference>
<name>A0A7K1U045_9BACT</name>
<dbReference type="InterPro" id="IPR029057">
    <property type="entry name" value="PRTase-like"/>
</dbReference>
<gene>
    <name evidence="1" type="ORF">GO493_05660</name>
</gene>
<dbReference type="Proteomes" id="UP000461730">
    <property type="component" value="Unassembled WGS sequence"/>
</dbReference>
<evidence type="ECO:0000313" key="2">
    <source>
        <dbReference type="Proteomes" id="UP000461730"/>
    </source>
</evidence>
<sequence length="190" mass="21371">MMTHIFYKHDYNSSSQVRSLVHRMKHGEEAAISHIADELYHMVGEGTTLVPIPGRDGVAIATLRLAQFIASMVTGVNVMDILKGRQRSSFYLHKKQGLPQNEHFFGFYLTGKLPRHSNLLLLDNVLATGFTASSALQLLPDANVLAYAVDCNKLQLSRYRYKFSGLTTMHPLPVGTPRIQPIFLRPGRHR</sequence>
<dbReference type="InterPro" id="IPR000836">
    <property type="entry name" value="PRTase_dom"/>
</dbReference>